<comment type="caution">
    <text evidence="6">The sequence shown here is derived from an EMBL/GenBank/DDBJ whole genome shotgun (WGS) entry which is preliminary data.</text>
</comment>
<dbReference type="GO" id="GO:0005634">
    <property type="term" value="C:nucleus"/>
    <property type="evidence" value="ECO:0007669"/>
    <property type="project" value="TreeGrafter"/>
</dbReference>
<dbReference type="Pfam" id="PF01753">
    <property type="entry name" value="zf-MYND"/>
    <property type="match status" value="1"/>
</dbReference>
<dbReference type="PANTHER" id="PTHR10237">
    <property type="entry name" value="DEFORMED EPIDERMAL AUTOREGULATORY FACTOR 1 HOMOLOG SUPPRESSIN"/>
    <property type="match status" value="1"/>
</dbReference>
<dbReference type="Gene3D" id="6.10.140.2220">
    <property type="match status" value="1"/>
</dbReference>
<dbReference type="GO" id="GO:0000981">
    <property type="term" value="F:DNA-binding transcription factor activity, RNA polymerase II-specific"/>
    <property type="evidence" value="ECO:0007669"/>
    <property type="project" value="TreeGrafter"/>
</dbReference>
<evidence type="ECO:0000313" key="6">
    <source>
        <dbReference type="EMBL" id="TVY14172.1"/>
    </source>
</evidence>
<dbReference type="InterPro" id="IPR024119">
    <property type="entry name" value="TF_DEAF-1"/>
</dbReference>
<evidence type="ECO:0000256" key="4">
    <source>
        <dbReference type="PROSITE-ProRule" id="PRU00134"/>
    </source>
</evidence>
<dbReference type="InterPro" id="IPR002893">
    <property type="entry name" value="Znf_MYND"/>
</dbReference>
<dbReference type="AlphaFoldDB" id="A0A8T9B735"/>
<evidence type="ECO:0000256" key="1">
    <source>
        <dbReference type="ARBA" id="ARBA00022723"/>
    </source>
</evidence>
<protein>
    <recommendedName>
        <fullName evidence="5">MYND-type domain-containing protein</fullName>
    </recommendedName>
</protein>
<dbReference type="PROSITE" id="PS50865">
    <property type="entry name" value="ZF_MYND_2"/>
    <property type="match status" value="1"/>
</dbReference>
<dbReference type="SUPFAM" id="SSF144232">
    <property type="entry name" value="HIT/MYND zinc finger-like"/>
    <property type="match status" value="1"/>
</dbReference>
<evidence type="ECO:0000313" key="7">
    <source>
        <dbReference type="Proteomes" id="UP000469559"/>
    </source>
</evidence>
<dbReference type="PANTHER" id="PTHR10237:SF15">
    <property type="entry name" value="LD37257P"/>
    <property type="match status" value="1"/>
</dbReference>
<dbReference type="GO" id="GO:0008270">
    <property type="term" value="F:zinc ion binding"/>
    <property type="evidence" value="ECO:0007669"/>
    <property type="project" value="UniProtKB-KW"/>
</dbReference>
<reference evidence="6 7" key="1">
    <citation type="submission" date="2018-05" db="EMBL/GenBank/DDBJ databases">
        <title>Whole genome sequencing for identification of molecular markers to develop diagnostic detection tools for the regulated plant pathogen Lachnellula willkommii.</title>
        <authorList>
            <person name="Giroux E."/>
            <person name="Bilodeau G."/>
        </authorList>
    </citation>
    <scope>NUCLEOTIDE SEQUENCE [LARGE SCALE GENOMIC DNA]</scope>
    <source>
        <strain evidence="6 7">CBS 203.66</strain>
    </source>
</reference>
<evidence type="ECO:0000256" key="3">
    <source>
        <dbReference type="ARBA" id="ARBA00022833"/>
    </source>
</evidence>
<gene>
    <name evidence="6" type="ORF">LARI1_G008619</name>
</gene>
<keyword evidence="1" id="KW-0479">Metal-binding</keyword>
<dbReference type="OrthoDB" id="432970at2759"/>
<organism evidence="6 7">
    <name type="scientific">Lachnellula arida</name>
    <dbReference type="NCBI Taxonomy" id="1316785"/>
    <lineage>
        <taxon>Eukaryota</taxon>
        <taxon>Fungi</taxon>
        <taxon>Dikarya</taxon>
        <taxon>Ascomycota</taxon>
        <taxon>Pezizomycotina</taxon>
        <taxon>Leotiomycetes</taxon>
        <taxon>Helotiales</taxon>
        <taxon>Lachnaceae</taxon>
        <taxon>Lachnellula</taxon>
    </lineage>
</organism>
<dbReference type="Proteomes" id="UP000469559">
    <property type="component" value="Unassembled WGS sequence"/>
</dbReference>
<dbReference type="EMBL" id="QGMF01000747">
    <property type="protein sequence ID" value="TVY14172.1"/>
    <property type="molecule type" value="Genomic_DNA"/>
</dbReference>
<evidence type="ECO:0000259" key="5">
    <source>
        <dbReference type="PROSITE" id="PS50865"/>
    </source>
</evidence>
<feature type="domain" description="MYND-type" evidence="5">
    <location>
        <begin position="173"/>
        <end position="215"/>
    </location>
</feature>
<keyword evidence="3" id="KW-0862">Zinc</keyword>
<keyword evidence="2 4" id="KW-0863">Zinc-finger</keyword>
<evidence type="ECO:0000256" key="2">
    <source>
        <dbReference type="ARBA" id="ARBA00022771"/>
    </source>
</evidence>
<accession>A0A8T9B735</accession>
<name>A0A8T9B735_9HELO</name>
<keyword evidence="7" id="KW-1185">Reference proteome</keyword>
<sequence length="402" mass="43979">MADTVTSFNRLNQPEHAPSGLVRNHWYFAIRHVPLHPAGDMVQIINPESHFQVCTEPKQILSLPTIAAQADVIVPLLLETFIKGVNRGPDGVSDPQVPSFAPFSWGTRSPDLARAVEIKLRALGVRADLCTVQPGTKEQDEAADESWSRMMDVFINNLETAHPNQASQGRAICGGCKKDSSWFSAGLMKCSGCSTQSYCSRDCQKKDWKQHKKACGKCGTSDGQQSSSTTGQALDPFDYYHKVAHTVPEAKALADSINLPLPPRGGGLSKPIRGLVITGKDTPQNLQLLLGPNWRSESSTWGDERIEILLDAPVGSPSYAFHNRNDDGALVSSPRPASVEETARIQTVREMQRAIRTRVGTSRQPTSQDMMDILMTFGENGSAMLPVYQLAVNTMDRGVLVR</sequence>
<dbReference type="PROSITE" id="PS01360">
    <property type="entry name" value="ZF_MYND_1"/>
    <property type="match status" value="1"/>
</dbReference>
<proteinExistence type="predicted"/>